<keyword evidence="3" id="KW-1185">Reference proteome</keyword>
<sequence length="159" mass="16813">MENTALQRALISGATSSVLSTVAMALVGKIQSGSAFAPTNAVSHYVHGNKAGYRDRFSLRYTVPGYLIHHASATFWSFVFERALGGVMDGKNPMAIAASSAATSAFAAFTDYKLTPRALQPGYEKRLSRNALGVVYVGFAIGLAIGAILTRKDQPLTPG</sequence>
<organism evidence="2 3">
    <name type="scientific">Massilia aurea</name>
    <dbReference type="NCBI Taxonomy" id="373040"/>
    <lineage>
        <taxon>Bacteria</taxon>
        <taxon>Pseudomonadati</taxon>
        <taxon>Pseudomonadota</taxon>
        <taxon>Betaproteobacteria</taxon>
        <taxon>Burkholderiales</taxon>
        <taxon>Oxalobacteraceae</taxon>
        <taxon>Telluria group</taxon>
        <taxon>Massilia</taxon>
    </lineage>
</organism>
<feature type="transmembrane region" description="Helical" evidence="1">
    <location>
        <begin position="92"/>
        <end position="110"/>
    </location>
</feature>
<accession>A0A422QPK1</accession>
<name>A0A422QPK1_9BURK</name>
<evidence type="ECO:0000256" key="1">
    <source>
        <dbReference type="SAM" id="Phobius"/>
    </source>
</evidence>
<comment type="caution">
    <text evidence="2">The sequence shown here is derived from an EMBL/GenBank/DDBJ whole genome shotgun (WGS) entry which is preliminary data.</text>
</comment>
<reference evidence="2" key="1">
    <citation type="submission" date="2014-10" db="EMBL/GenBank/DDBJ databases">
        <title>Massilia sp. genome.</title>
        <authorList>
            <person name="Xu B."/>
            <person name="Dai L."/>
            <person name="Huang Z."/>
        </authorList>
    </citation>
    <scope>NUCLEOTIDE SEQUENCE [LARGE SCALE GENOMIC DNA]</scope>
    <source>
        <strain evidence="2">CFS-1</strain>
    </source>
</reference>
<keyword evidence="1" id="KW-0472">Membrane</keyword>
<feature type="transmembrane region" description="Helical" evidence="1">
    <location>
        <begin position="131"/>
        <end position="149"/>
    </location>
</feature>
<evidence type="ECO:0000313" key="3">
    <source>
        <dbReference type="Proteomes" id="UP000283254"/>
    </source>
</evidence>
<dbReference type="EMBL" id="JSAB01000042">
    <property type="protein sequence ID" value="RNF31883.1"/>
    <property type="molecule type" value="Genomic_DNA"/>
</dbReference>
<dbReference type="OrthoDB" id="288267at2"/>
<feature type="transmembrane region" description="Helical" evidence="1">
    <location>
        <begin position="63"/>
        <end position="80"/>
    </location>
</feature>
<dbReference type="Proteomes" id="UP000283254">
    <property type="component" value="Unassembled WGS sequence"/>
</dbReference>
<keyword evidence="1" id="KW-0812">Transmembrane</keyword>
<gene>
    <name evidence="2" type="ORF">NM04_04760</name>
</gene>
<proteinExistence type="predicted"/>
<dbReference type="AlphaFoldDB" id="A0A422QPK1"/>
<evidence type="ECO:0000313" key="2">
    <source>
        <dbReference type="EMBL" id="RNF31883.1"/>
    </source>
</evidence>
<protein>
    <submittedName>
        <fullName evidence="2">Uncharacterized protein</fullName>
    </submittedName>
</protein>
<keyword evidence="1" id="KW-1133">Transmembrane helix</keyword>
<dbReference type="RefSeq" id="WP_123068402.1">
    <property type="nucleotide sequence ID" value="NZ_JSAB01000042.1"/>
</dbReference>